<dbReference type="InterPro" id="IPR041539">
    <property type="entry name" value="CxC5"/>
</dbReference>
<evidence type="ECO:0000259" key="2">
    <source>
        <dbReference type="Pfam" id="PF18721"/>
    </source>
</evidence>
<dbReference type="InterPro" id="IPR040898">
    <property type="entry name" value="CxC6"/>
</dbReference>
<keyword evidence="4" id="KW-1185">Reference proteome</keyword>
<evidence type="ECO:0008006" key="5">
    <source>
        <dbReference type="Google" id="ProtNLM"/>
    </source>
</evidence>
<gene>
    <name evidence="3" type="ORF">DAEQUDRAFT_229694</name>
</gene>
<evidence type="ECO:0000259" key="1">
    <source>
        <dbReference type="Pfam" id="PF18718"/>
    </source>
</evidence>
<feature type="domain" description="CxC5 like cysteine cluster associated with KDZ" evidence="1">
    <location>
        <begin position="117"/>
        <end position="244"/>
    </location>
</feature>
<organism evidence="3 4">
    <name type="scientific">Daedalea quercina L-15889</name>
    <dbReference type="NCBI Taxonomy" id="1314783"/>
    <lineage>
        <taxon>Eukaryota</taxon>
        <taxon>Fungi</taxon>
        <taxon>Dikarya</taxon>
        <taxon>Basidiomycota</taxon>
        <taxon>Agaricomycotina</taxon>
        <taxon>Agaricomycetes</taxon>
        <taxon>Polyporales</taxon>
        <taxon>Fomitopsis</taxon>
    </lineage>
</organism>
<reference evidence="3 4" key="1">
    <citation type="journal article" date="2016" name="Mol. Biol. Evol.">
        <title>Comparative Genomics of Early-Diverging Mushroom-Forming Fungi Provides Insights into the Origins of Lignocellulose Decay Capabilities.</title>
        <authorList>
            <person name="Nagy L.G."/>
            <person name="Riley R."/>
            <person name="Tritt A."/>
            <person name="Adam C."/>
            <person name="Daum C."/>
            <person name="Floudas D."/>
            <person name="Sun H."/>
            <person name="Yadav J.S."/>
            <person name="Pangilinan J."/>
            <person name="Larsson K.H."/>
            <person name="Matsuura K."/>
            <person name="Barry K."/>
            <person name="Labutti K."/>
            <person name="Kuo R."/>
            <person name="Ohm R.A."/>
            <person name="Bhattacharya S.S."/>
            <person name="Shirouzu T."/>
            <person name="Yoshinaga Y."/>
            <person name="Martin F.M."/>
            <person name="Grigoriev I.V."/>
            <person name="Hibbett D.S."/>
        </authorList>
    </citation>
    <scope>NUCLEOTIDE SEQUENCE [LARGE SCALE GENOMIC DNA]</scope>
    <source>
        <strain evidence="3 4">L-15889</strain>
    </source>
</reference>
<name>A0A165KGP7_9APHY</name>
<sequence>MPMILLQTLSSTLSRYPHITSALPFSSFLLFFRLVAQLRTHLAWYRSPYDCDGPPVSLPSDVQSFIAAALSVSPSLVGELWDVFKEFAWTSAPADGEQLSQDLVDILRQYGTPYNIGVYNLHPPTRFCLQQQCKYTEPHHAGEQRVLSESKPIHIVYFSREYGPVPAVSYSLSCRRCGSHYYPTYYVHTSSNGERHRSYFNGVPRALHVATHVFIEASVCQLFTNATVCAWVSFTNNARIYNLEHEDACSHFPTAWSNDPLLTTTIVSDAFFIFALLRDCHERATNLTLKNDGDQSTRLEAALHARTAALIGPGREGWNHVCERCCATKMDDNGQSYIMRAAVMDGVTVGRPCCKVLNCQGELPSQRARYCERHADMDKTCVVVGCTVLAPSGFKTCLEPSHRELEDSASHSALFQLRRRLERLRKSTIEVEGQAVEDELVDVDADGREHNPPHDKEDEGTVMVNTGLAGPSAPEDHQSLQMEIVTECPTKSDEGNVRPRARFGRRRTHNEQLVVATCGVIVGRATFFGSEGIDGSRKFLHALYPTQKSLPQVLFYDNACQFKKHVMHIKDQHFDNCAMPVDPFHAKTKHKETDLFCGQYCNAALFPDLIVGNRWRFNASAAEMTNAWFGGFHAMTREMRPARYDFFLDEMIKLRNRMIVTELQLANTNPVDIPHELLL</sequence>
<proteinExistence type="predicted"/>
<dbReference type="OrthoDB" id="2501483at2759"/>
<dbReference type="AlphaFoldDB" id="A0A165KGP7"/>
<feature type="domain" description="CxC6 like cysteine cluster associated with KDZ" evidence="2">
    <location>
        <begin position="343"/>
        <end position="407"/>
    </location>
</feature>
<dbReference type="Proteomes" id="UP000076727">
    <property type="component" value="Unassembled WGS sequence"/>
</dbReference>
<dbReference type="Pfam" id="PF18721">
    <property type="entry name" value="CxC6"/>
    <property type="match status" value="1"/>
</dbReference>
<evidence type="ECO:0000313" key="4">
    <source>
        <dbReference type="Proteomes" id="UP000076727"/>
    </source>
</evidence>
<accession>A0A165KGP7</accession>
<dbReference type="Pfam" id="PF18718">
    <property type="entry name" value="CxC5"/>
    <property type="match status" value="1"/>
</dbReference>
<dbReference type="STRING" id="1314783.A0A165KGP7"/>
<protein>
    <recommendedName>
        <fullName evidence="5">CxC5 like cysteine cluster associated with KDZ domain-containing protein</fullName>
    </recommendedName>
</protein>
<dbReference type="EMBL" id="KV429257">
    <property type="protein sequence ID" value="KZT63110.1"/>
    <property type="molecule type" value="Genomic_DNA"/>
</dbReference>
<evidence type="ECO:0000313" key="3">
    <source>
        <dbReference type="EMBL" id="KZT63110.1"/>
    </source>
</evidence>